<dbReference type="InterPro" id="IPR052214">
    <property type="entry name" value="DAG_Lipase-Related"/>
</dbReference>
<dbReference type="Proteomes" id="UP000054248">
    <property type="component" value="Unassembled WGS sequence"/>
</dbReference>
<dbReference type="InterPro" id="IPR029058">
    <property type="entry name" value="AB_hydrolase_fold"/>
</dbReference>
<dbReference type="SUPFAM" id="SSF53474">
    <property type="entry name" value="alpha/beta-Hydrolases"/>
    <property type="match status" value="1"/>
</dbReference>
<feature type="compositionally biased region" description="Polar residues" evidence="15">
    <location>
        <begin position="18"/>
        <end position="27"/>
    </location>
</feature>
<evidence type="ECO:0000256" key="6">
    <source>
        <dbReference type="ARBA" id="ARBA00022723"/>
    </source>
</evidence>
<keyword evidence="6" id="KW-0479">Metal-binding</keyword>
<evidence type="ECO:0000256" key="8">
    <source>
        <dbReference type="ARBA" id="ARBA00022837"/>
    </source>
</evidence>
<reference evidence="18" key="2">
    <citation type="submission" date="2015-01" db="EMBL/GenBank/DDBJ databases">
        <title>Evolutionary Origins and Diversification of the Mycorrhizal Mutualists.</title>
        <authorList>
            <consortium name="DOE Joint Genome Institute"/>
            <consortium name="Mycorrhizal Genomics Consortium"/>
            <person name="Kohler A."/>
            <person name="Kuo A."/>
            <person name="Nagy L.G."/>
            <person name="Floudas D."/>
            <person name="Copeland A."/>
            <person name="Barry K.W."/>
            <person name="Cichocki N."/>
            <person name="Veneault-Fourrey C."/>
            <person name="LaButti K."/>
            <person name="Lindquist E.A."/>
            <person name="Lipzen A."/>
            <person name="Lundell T."/>
            <person name="Morin E."/>
            <person name="Murat C."/>
            <person name="Riley R."/>
            <person name="Ohm R."/>
            <person name="Sun H."/>
            <person name="Tunlid A."/>
            <person name="Henrissat B."/>
            <person name="Grigoriev I.V."/>
            <person name="Hibbett D.S."/>
            <person name="Martin F."/>
        </authorList>
    </citation>
    <scope>NUCLEOTIDE SEQUENCE [LARGE SCALE GENOMIC DNA]</scope>
    <source>
        <strain evidence="18">MUT 4182</strain>
    </source>
</reference>
<keyword evidence="11" id="KW-0443">Lipid metabolism</keyword>
<keyword evidence="8" id="KW-0106">Calcium</keyword>
<keyword evidence="5" id="KW-0812">Transmembrane</keyword>
<comment type="subcellular location">
    <subcellularLocation>
        <location evidence="2">Cell membrane</location>
        <topology evidence="2">Multi-pass membrane protein</topology>
    </subcellularLocation>
</comment>
<keyword evidence="3" id="KW-1003">Cell membrane</keyword>
<comment type="catalytic activity">
    <reaction evidence="13">
        <text>a 1,2-diacyl-sn-glycerol + H2O = a 2-acylglycerol + a fatty acid + H(+)</text>
        <dbReference type="Rhea" id="RHEA:33275"/>
        <dbReference type="ChEBI" id="CHEBI:15377"/>
        <dbReference type="ChEBI" id="CHEBI:15378"/>
        <dbReference type="ChEBI" id="CHEBI:17389"/>
        <dbReference type="ChEBI" id="CHEBI:17815"/>
        <dbReference type="ChEBI" id="CHEBI:28868"/>
        <dbReference type="EC" id="3.1.1.116"/>
    </reaction>
    <physiologicalReaction direction="left-to-right" evidence="13">
        <dbReference type="Rhea" id="RHEA:33276"/>
    </physiologicalReaction>
</comment>
<feature type="compositionally biased region" description="Polar residues" evidence="15">
    <location>
        <begin position="140"/>
        <end position="161"/>
    </location>
</feature>
<reference evidence="17 18" key="1">
    <citation type="submission" date="2014-04" db="EMBL/GenBank/DDBJ databases">
        <authorList>
            <consortium name="DOE Joint Genome Institute"/>
            <person name="Kuo A."/>
            <person name="Girlanda M."/>
            <person name="Perotto S."/>
            <person name="Kohler A."/>
            <person name="Nagy L.G."/>
            <person name="Floudas D."/>
            <person name="Copeland A."/>
            <person name="Barry K.W."/>
            <person name="Cichocki N."/>
            <person name="Veneault-Fourrey C."/>
            <person name="LaButti K."/>
            <person name="Lindquist E.A."/>
            <person name="Lipzen A."/>
            <person name="Lundell T."/>
            <person name="Morin E."/>
            <person name="Murat C."/>
            <person name="Sun H."/>
            <person name="Tunlid A."/>
            <person name="Henrissat B."/>
            <person name="Grigoriev I.V."/>
            <person name="Hibbett D.S."/>
            <person name="Martin F."/>
            <person name="Nordberg H.P."/>
            <person name="Cantor M.N."/>
            <person name="Hua S.X."/>
        </authorList>
    </citation>
    <scope>NUCLEOTIDE SEQUENCE [LARGE SCALE GENOMIC DNA]</scope>
    <source>
        <strain evidence="17 18">MUT 4182</strain>
    </source>
</reference>
<feature type="domain" description="Fungal lipase-type" evidence="16">
    <location>
        <begin position="112"/>
        <end position="276"/>
    </location>
</feature>
<evidence type="ECO:0000256" key="10">
    <source>
        <dbReference type="ARBA" id="ARBA00022989"/>
    </source>
</evidence>
<evidence type="ECO:0000256" key="7">
    <source>
        <dbReference type="ARBA" id="ARBA00022801"/>
    </source>
</evidence>
<keyword evidence="10" id="KW-1133">Transmembrane helix</keyword>
<evidence type="ECO:0000256" key="14">
    <source>
        <dbReference type="ARBA" id="ARBA00026104"/>
    </source>
</evidence>
<keyword evidence="7" id="KW-0378">Hydrolase</keyword>
<dbReference type="OrthoDB" id="438440at2759"/>
<dbReference type="CDD" id="cd00519">
    <property type="entry name" value="Lipase_3"/>
    <property type="match status" value="1"/>
</dbReference>
<evidence type="ECO:0000256" key="3">
    <source>
        <dbReference type="ARBA" id="ARBA00022475"/>
    </source>
</evidence>
<gene>
    <name evidence="17" type="ORF">M407DRAFT_24590</name>
</gene>
<feature type="region of interest" description="Disordered" evidence="15">
    <location>
        <begin position="139"/>
        <end position="161"/>
    </location>
</feature>
<feature type="region of interest" description="Disordered" evidence="15">
    <location>
        <begin position="366"/>
        <end position="388"/>
    </location>
</feature>
<sequence>MLEPPAEDDEAYDYFSAEPSSSASTDPNQMRFWNLVRGVHDKEIFHAMATEKSATNSPVQSMANLPSFVRREFVKKRASLPKKRLPPVTHAGDAPMLPRFWALTDHSRQQVVLVLRGTMTLNEVAIDLACDTTPFRPSWSAASHGSSEPGPSQPQASQNDPSEYWVHQGMYGLAQLMGAPGKPVQQVVANALAQNEGYELILCGHSLGAGVCAVLGLMWGDPETCLTVESSGLPEGRPISVFCFAPPCVMSPTLSRVASTFITSFIWSHDVVSRLSLGGVRDLKAVTSWLLHGERFGPDHQEHVRNILRRIGKLEFMEWLSPGSTEQEDEDWFLSLRKTLEANMRHTNLFPPGRIFWAMRDDSFHQSLQRPDDPSLHTASNPEGSGAGDRLRVFEVENPEEVFNQVIFSMDMLSAHFVQNYDKYLRDYL</sequence>
<feature type="region of interest" description="Disordered" evidence="15">
    <location>
        <begin position="1"/>
        <end position="27"/>
    </location>
</feature>
<dbReference type="GO" id="GO:0005886">
    <property type="term" value="C:plasma membrane"/>
    <property type="evidence" value="ECO:0007669"/>
    <property type="project" value="UniProtKB-SubCell"/>
</dbReference>
<dbReference type="GO" id="GO:0016298">
    <property type="term" value="F:lipase activity"/>
    <property type="evidence" value="ECO:0007669"/>
    <property type="project" value="TreeGrafter"/>
</dbReference>
<evidence type="ECO:0000256" key="9">
    <source>
        <dbReference type="ARBA" id="ARBA00022963"/>
    </source>
</evidence>
<dbReference type="GO" id="GO:0046340">
    <property type="term" value="P:diacylglycerol catabolic process"/>
    <property type="evidence" value="ECO:0007669"/>
    <property type="project" value="TreeGrafter"/>
</dbReference>
<evidence type="ECO:0000256" key="15">
    <source>
        <dbReference type="SAM" id="MobiDB-lite"/>
    </source>
</evidence>
<evidence type="ECO:0000256" key="11">
    <source>
        <dbReference type="ARBA" id="ARBA00023098"/>
    </source>
</evidence>
<evidence type="ECO:0000256" key="13">
    <source>
        <dbReference type="ARBA" id="ARBA00024531"/>
    </source>
</evidence>
<comment type="cofactor">
    <cofactor evidence="1">
        <name>Ca(2+)</name>
        <dbReference type="ChEBI" id="CHEBI:29108"/>
    </cofactor>
</comment>
<dbReference type="Pfam" id="PF01764">
    <property type="entry name" value="Lipase_3"/>
    <property type="match status" value="1"/>
</dbReference>
<dbReference type="Gene3D" id="3.40.50.1820">
    <property type="entry name" value="alpha/beta hydrolase"/>
    <property type="match status" value="1"/>
</dbReference>
<evidence type="ECO:0000256" key="4">
    <source>
        <dbReference type="ARBA" id="ARBA00022553"/>
    </source>
</evidence>
<keyword evidence="12" id="KW-0472">Membrane</keyword>
<evidence type="ECO:0000313" key="18">
    <source>
        <dbReference type="Proteomes" id="UP000054248"/>
    </source>
</evidence>
<dbReference type="GO" id="GO:0046872">
    <property type="term" value="F:metal ion binding"/>
    <property type="evidence" value="ECO:0007669"/>
    <property type="project" value="UniProtKB-KW"/>
</dbReference>
<feature type="compositionally biased region" description="Basic and acidic residues" evidence="15">
    <location>
        <begin position="366"/>
        <end position="375"/>
    </location>
</feature>
<evidence type="ECO:0000256" key="12">
    <source>
        <dbReference type="ARBA" id="ARBA00023136"/>
    </source>
</evidence>
<evidence type="ECO:0000256" key="1">
    <source>
        <dbReference type="ARBA" id="ARBA00001913"/>
    </source>
</evidence>
<accession>A0A0C3LXH1</accession>
<dbReference type="HOGENOM" id="CLU_639672_0_0_1"/>
<organism evidence="17 18">
    <name type="scientific">Tulasnella calospora MUT 4182</name>
    <dbReference type="NCBI Taxonomy" id="1051891"/>
    <lineage>
        <taxon>Eukaryota</taxon>
        <taxon>Fungi</taxon>
        <taxon>Dikarya</taxon>
        <taxon>Basidiomycota</taxon>
        <taxon>Agaricomycotina</taxon>
        <taxon>Agaricomycetes</taxon>
        <taxon>Cantharellales</taxon>
        <taxon>Tulasnellaceae</taxon>
        <taxon>Tulasnella</taxon>
    </lineage>
</organism>
<dbReference type="InterPro" id="IPR002921">
    <property type="entry name" value="Fungal_lipase-type"/>
</dbReference>
<dbReference type="EMBL" id="KN823029">
    <property type="protein sequence ID" value="KIO26157.1"/>
    <property type="molecule type" value="Genomic_DNA"/>
</dbReference>
<dbReference type="AlphaFoldDB" id="A0A0C3LXH1"/>
<feature type="compositionally biased region" description="Acidic residues" evidence="15">
    <location>
        <begin position="1"/>
        <end position="12"/>
    </location>
</feature>
<dbReference type="PANTHER" id="PTHR45792">
    <property type="entry name" value="DIACYLGLYCEROL LIPASE HOMOLOG-RELATED"/>
    <property type="match status" value="1"/>
</dbReference>
<protein>
    <recommendedName>
        <fullName evidence="14">sn-1-specific diacylglycerol lipase</fullName>
        <ecNumber evidence="14">3.1.1.116</ecNumber>
    </recommendedName>
</protein>
<keyword evidence="4" id="KW-0597">Phosphoprotein</keyword>
<evidence type="ECO:0000256" key="2">
    <source>
        <dbReference type="ARBA" id="ARBA00004651"/>
    </source>
</evidence>
<dbReference type="PANTHER" id="PTHR45792:SF8">
    <property type="entry name" value="DIACYLGLYCEROL LIPASE-ALPHA"/>
    <property type="match status" value="1"/>
</dbReference>
<name>A0A0C3LXH1_9AGAM</name>
<keyword evidence="9" id="KW-0442">Lipid degradation</keyword>
<proteinExistence type="predicted"/>
<keyword evidence="18" id="KW-1185">Reference proteome</keyword>
<dbReference type="EC" id="3.1.1.116" evidence="14"/>
<evidence type="ECO:0000259" key="16">
    <source>
        <dbReference type="Pfam" id="PF01764"/>
    </source>
</evidence>
<evidence type="ECO:0000256" key="5">
    <source>
        <dbReference type="ARBA" id="ARBA00022692"/>
    </source>
</evidence>
<dbReference type="GO" id="GO:0019369">
    <property type="term" value="P:arachidonate metabolic process"/>
    <property type="evidence" value="ECO:0007669"/>
    <property type="project" value="TreeGrafter"/>
</dbReference>
<evidence type="ECO:0000313" key="17">
    <source>
        <dbReference type="EMBL" id="KIO26157.1"/>
    </source>
</evidence>